<keyword evidence="2" id="KW-1185">Reference proteome</keyword>
<proteinExistence type="predicted"/>
<gene>
    <name evidence="1" type="ORF">ACFSXZ_33830</name>
</gene>
<evidence type="ECO:0008006" key="3">
    <source>
        <dbReference type="Google" id="ProtNLM"/>
    </source>
</evidence>
<evidence type="ECO:0000313" key="2">
    <source>
        <dbReference type="Proteomes" id="UP001597417"/>
    </source>
</evidence>
<reference evidence="2" key="1">
    <citation type="journal article" date="2019" name="Int. J. Syst. Evol. Microbiol.">
        <title>The Global Catalogue of Microorganisms (GCM) 10K type strain sequencing project: providing services to taxonomists for standard genome sequencing and annotation.</title>
        <authorList>
            <consortium name="The Broad Institute Genomics Platform"/>
            <consortium name="The Broad Institute Genome Sequencing Center for Infectious Disease"/>
            <person name="Wu L."/>
            <person name="Ma J."/>
        </authorList>
    </citation>
    <scope>NUCLEOTIDE SEQUENCE [LARGE SCALE GENOMIC DNA]</scope>
    <source>
        <strain evidence="2">CGMCC 4.7645</strain>
    </source>
</reference>
<name>A0ABW5G6J1_9PSEU</name>
<sequence length="118" mass="12035">MPEPEPLVLPVTVAASHLRACAAELENAEVAGLGDLTRVIHDVVAAQRHLSGALSGLADRVAEGGDRALAAVPSPELIALTEILHAAASAFGYSADALTESEPLARFAAESAGTDTRL</sequence>
<dbReference type="EMBL" id="JBHUKR010000021">
    <property type="protein sequence ID" value="MFD2421322.1"/>
    <property type="molecule type" value="Genomic_DNA"/>
</dbReference>
<dbReference type="RefSeq" id="WP_378269822.1">
    <property type="nucleotide sequence ID" value="NZ_JBHUKR010000021.1"/>
</dbReference>
<organism evidence="1 2">
    <name type="scientific">Amycolatopsis pigmentata</name>
    <dbReference type="NCBI Taxonomy" id="450801"/>
    <lineage>
        <taxon>Bacteria</taxon>
        <taxon>Bacillati</taxon>
        <taxon>Actinomycetota</taxon>
        <taxon>Actinomycetes</taxon>
        <taxon>Pseudonocardiales</taxon>
        <taxon>Pseudonocardiaceae</taxon>
        <taxon>Amycolatopsis</taxon>
    </lineage>
</organism>
<protein>
    <recommendedName>
        <fullName evidence="3">Excreted virulence factor EspC, type VII ESX diderm</fullName>
    </recommendedName>
</protein>
<accession>A0ABW5G6J1</accession>
<dbReference type="Proteomes" id="UP001597417">
    <property type="component" value="Unassembled WGS sequence"/>
</dbReference>
<comment type="caution">
    <text evidence="1">The sequence shown here is derived from an EMBL/GenBank/DDBJ whole genome shotgun (WGS) entry which is preliminary data.</text>
</comment>
<evidence type="ECO:0000313" key="1">
    <source>
        <dbReference type="EMBL" id="MFD2421322.1"/>
    </source>
</evidence>